<sequence length="457" mass="51829">MASKKVDGAALTLKDLKSKLDDNELDLSMHELTVVPVKAMAQLPKATHVDLSTNRLEVLPLDFATSLTHLVKLDLSQNRLVHLPDNFGELRSLAHLDLYRNQLEELPLSFANLRHLKWLDLKDNPLEPALAKAAGDCLDEKQCKTAASRVVAYVQKIQSDHERERQKRLDHERETTTKKQAKEQAEQKEKSAAKKREKENRKQQNTNGKRAAEATHDAATTKASSPKKQNAKERGAHANKNDRPKRSCLGWMCSWLLTLMMMALGVAFLAAFGVYHNCSSREKWLPQSAGLCADLNTLTASGNLPKTAQQNVIKAAEGAKLLLRKKSDEFVHYLQATDYATVALDGWNWICTQTIAAAQWTQKTAIDTSSKLAVWFKRDGGPFLDKAWKTTKVYASWLLEQTKVAVRVAVEIAIDVTDFLMEKSAQFYRWSSEIIFDLVQNREKYWEKTKLWWNNMK</sequence>
<feature type="compositionally biased region" description="Basic and acidic residues" evidence="4">
    <location>
        <begin position="230"/>
        <end position="243"/>
    </location>
</feature>
<evidence type="ECO:0000256" key="4">
    <source>
        <dbReference type="SAM" id="MobiDB-lite"/>
    </source>
</evidence>
<dbReference type="SUPFAM" id="SSF52058">
    <property type="entry name" value="L domain-like"/>
    <property type="match status" value="1"/>
</dbReference>
<dbReference type="InterPro" id="IPR050715">
    <property type="entry name" value="LRR-SigEffector_domain"/>
</dbReference>
<proteinExistence type="inferred from homology"/>
<dbReference type="InterPro" id="IPR032675">
    <property type="entry name" value="LRR_dom_sf"/>
</dbReference>
<evidence type="ECO:0000313" key="6">
    <source>
        <dbReference type="Proteomes" id="UP000887566"/>
    </source>
</evidence>
<dbReference type="AlphaFoldDB" id="A0A914V1L3"/>
<feature type="transmembrane region" description="Helical" evidence="5">
    <location>
        <begin position="249"/>
        <end position="275"/>
    </location>
</feature>
<protein>
    <submittedName>
        <fullName evidence="7">Uncharacterized protein</fullName>
    </submittedName>
</protein>
<feature type="region of interest" description="Disordered" evidence="4">
    <location>
        <begin position="159"/>
        <end position="243"/>
    </location>
</feature>
<dbReference type="PROSITE" id="PS51450">
    <property type="entry name" value="LRR"/>
    <property type="match status" value="1"/>
</dbReference>
<keyword evidence="5" id="KW-1133">Transmembrane helix</keyword>
<dbReference type="WBParaSite" id="PSAMB.scaffold1385size32289.g12821.t1">
    <property type="protein sequence ID" value="PSAMB.scaffold1385size32289.g12821.t1"/>
    <property type="gene ID" value="PSAMB.scaffold1385size32289.g12821"/>
</dbReference>
<feature type="compositionally biased region" description="Basic and acidic residues" evidence="4">
    <location>
        <begin position="159"/>
        <end position="202"/>
    </location>
</feature>
<organism evidence="6 7">
    <name type="scientific">Plectus sambesii</name>
    <dbReference type="NCBI Taxonomy" id="2011161"/>
    <lineage>
        <taxon>Eukaryota</taxon>
        <taxon>Metazoa</taxon>
        <taxon>Ecdysozoa</taxon>
        <taxon>Nematoda</taxon>
        <taxon>Chromadorea</taxon>
        <taxon>Plectida</taxon>
        <taxon>Plectina</taxon>
        <taxon>Plectoidea</taxon>
        <taxon>Plectidae</taxon>
        <taxon>Plectus</taxon>
    </lineage>
</organism>
<accession>A0A914V1L3</accession>
<dbReference type="SMART" id="SM00369">
    <property type="entry name" value="LRR_TYP"/>
    <property type="match status" value="4"/>
</dbReference>
<keyword evidence="5" id="KW-0812">Transmembrane</keyword>
<dbReference type="Proteomes" id="UP000887566">
    <property type="component" value="Unplaced"/>
</dbReference>
<comment type="similarity">
    <text evidence="3">Belongs to the SHOC2 family.</text>
</comment>
<name>A0A914V1L3_9BILA</name>
<dbReference type="InterPro" id="IPR003591">
    <property type="entry name" value="Leu-rich_rpt_typical-subtyp"/>
</dbReference>
<evidence type="ECO:0000313" key="7">
    <source>
        <dbReference type="WBParaSite" id="PSAMB.scaffold1385size32289.g12821.t1"/>
    </source>
</evidence>
<dbReference type="Pfam" id="PF13855">
    <property type="entry name" value="LRR_8"/>
    <property type="match status" value="1"/>
</dbReference>
<dbReference type="InterPro" id="IPR001611">
    <property type="entry name" value="Leu-rich_rpt"/>
</dbReference>
<dbReference type="Gene3D" id="3.80.10.10">
    <property type="entry name" value="Ribonuclease Inhibitor"/>
    <property type="match status" value="1"/>
</dbReference>
<keyword evidence="2" id="KW-0677">Repeat</keyword>
<reference evidence="7" key="1">
    <citation type="submission" date="2022-11" db="UniProtKB">
        <authorList>
            <consortium name="WormBaseParasite"/>
        </authorList>
    </citation>
    <scope>IDENTIFICATION</scope>
</reference>
<evidence type="ECO:0000256" key="1">
    <source>
        <dbReference type="ARBA" id="ARBA00022614"/>
    </source>
</evidence>
<keyword evidence="6" id="KW-1185">Reference proteome</keyword>
<dbReference type="PANTHER" id="PTHR45752">
    <property type="entry name" value="LEUCINE-RICH REPEAT-CONTAINING"/>
    <property type="match status" value="1"/>
</dbReference>
<keyword evidence="5" id="KW-0472">Membrane</keyword>
<dbReference type="PANTHER" id="PTHR45752:SF187">
    <property type="entry name" value="LEUCINE-RICH REPEAT AND IQ DOMAIN-CONTAINING PROTEIN 4"/>
    <property type="match status" value="1"/>
</dbReference>
<evidence type="ECO:0000256" key="5">
    <source>
        <dbReference type="SAM" id="Phobius"/>
    </source>
</evidence>
<evidence type="ECO:0000256" key="3">
    <source>
        <dbReference type="ARBA" id="ARBA00023786"/>
    </source>
</evidence>
<keyword evidence="1" id="KW-0433">Leucine-rich repeat</keyword>
<evidence type="ECO:0000256" key="2">
    <source>
        <dbReference type="ARBA" id="ARBA00022737"/>
    </source>
</evidence>